<feature type="compositionally biased region" description="Polar residues" evidence="1">
    <location>
        <begin position="29"/>
        <end position="41"/>
    </location>
</feature>
<feature type="compositionally biased region" description="Basic residues" evidence="1">
    <location>
        <begin position="46"/>
        <end position="56"/>
    </location>
</feature>
<dbReference type="AlphaFoldDB" id="A0A4Y2BFH2"/>
<feature type="compositionally biased region" description="Basic and acidic residues" evidence="1">
    <location>
        <begin position="64"/>
        <end position="81"/>
    </location>
</feature>
<evidence type="ECO:0000313" key="3">
    <source>
        <dbReference type="Proteomes" id="UP000499080"/>
    </source>
</evidence>
<dbReference type="EMBL" id="BGPR01000069">
    <property type="protein sequence ID" value="GBL90135.1"/>
    <property type="molecule type" value="Genomic_DNA"/>
</dbReference>
<accession>A0A4Y2BFH2</accession>
<evidence type="ECO:0000313" key="2">
    <source>
        <dbReference type="EMBL" id="GBL90135.1"/>
    </source>
</evidence>
<protein>
    <submittedName>
        <fullName evidence="2">Uncharacterized protein</fullName>
    </submittedName>
</protein>
<organism evidence="2 3">
    <name type="scientific">Araneus ventricosus</name>
    <name type="common">Orbweaver spider</name>
    <name type="synonym">Epeira ventricosa</name>
    <dbReference type="NCBI Taxonomy" id="182803"/>
    <lineage>
        <taxon>Eukaryota</taxon>
        <taxon>Metazoa</taxon>
        <taxon>Ecdysozoa</taxon>
        <taxon>Arthropoda</taxon>
        <taxon>Chelicerata</taxon>
        <taxon>Arachnida</taxon>
        <taxon>Araneae</taxon>
        <taxon>Araneomorphae</taxon>
        <taxon>Entelegynae</taxon>
        <taxon>Araneoidea</taxon>
        <taxon>Araneidae</taxon>
        <taxon>Araneus</taxon>
    </lineage>
</organism>
<dbReference type="Proteomes" id="UP000499080">
    <property type="component" value="Unassembled WGS sequence"/>
</dbReference>
<keyword evidence="3" id="KW-1185">Reference proteome</keyword>
<comment type="caution">
    <text evidence="2">The sequence shown here is derived from an EMBL/GenBank/DDBJ whole genome shotgun (WGS) entry which is preliminary data.</text>
</comment>
<evidence type="ECO:0000256" key="1">
    <source>
        <dbReference type="SAM" id="MobiDB-lite"/>
    </source>
</evidence>
<sequence length="81" mass="9095">MSIKRLSRPETSCSALSFAVSYLPKTDNSDQSRAGNPQTREQFGFRRNKQINKVRTAHTAAKQLTKDKTQMVDGKKDSPPI</sequence>
<name>A0A4Y2BFH2_ARAVE</name>
<feature type="region of interest" description="Disordered" evidence="1">
    <location>
        <begin position="24"/>
        <end position="81"/>
    </location>
</feature>
<reference evidence="2 3" key="1">
    <citation type="journal article" date="2019" name="Sci. Rep.">
        <title>Orb-weaving spider Araneus ventricosus genome elucidates the spidroin gene catalogue.</title>
        <authorList>
            <person name="Kono N."/>
            <person name="Nakamura H."/>
            <person name="Ohtoshi R."/>
            <person name="Moran D.A.P."/>
            <person name="Shinohara A."/>
            <person name="Yoshida Y."/>
            <person name="Fujiwara M."/>
            <person name="Mori M."/>
            <person name="Tomita M."/>
            <person name="Arakawa K."/>
        </authorList>
    </citation>
    <scope>NUCLEOTIDE SEQUENCE [LARGE SCALE GENOMIC DNA]</scope>
</reference>
<proteinExistence type="predicted"/>
<gene>
    <name evidence="2" type="ORF">AVEN_135478_1</name>
</gene>